<organism evidence="3 4">
    <name type="scientific">Zunongwangia pacifica</name>
    <dbReference type="NCBI Taxonomy" id="2911062"/>
    <lineage>
        <taxon>Bacteria</taxon>
        <taxon>Pseudomonadati</taxon>
        <taxon>Bacteroidota</taxon>
        <taxon>Flavobacteriia</taxon>
        <taxon>Flavobacteriales</taxon>
        <taxon>Flavobacteriaceae</taxon>
        <taxon>Zunongwangia</taxon>
    </lineage>
</organism>
<keyword evidence="1" id="KW-0175">Coiled coil</keyword>
<accession>A0A9X1ZSV0</accession>
<dbReference type="SUPFAM" id="SSF51206">
    <property type="entry name" value="cAMP-binding domain-like"/>
    <property type="match status" value="1"/>
</dbReference>
<evidence type="ECO:0000313" key="4">
    <source>
        <dbReference type="Proteomes" id="UP001139521"/>
    </source>
</evidence>
<dbReference type="InterPro" id="IPR014710">
    <property type="entry name" value="RmlC-like_jellyroll"/>
</dbReference>
<sequence>MKMIQRFKKAIQEYHHLSQEAMAAFLEIVKPEIIQKGAVFLQQGQIPKSYAYIDRGLFSYFHTFENGDVVIKKFFAENSFVASTSALIQEKPGLFTIKALEETHILVYQNSDYRVLLKQFPEIAFFHINYLEKNWVVAKEPLEINLKYESAKIRYGQFQQEYKNIENRLKQHQIASYLGITPTQLSRIRKTVKN</sequence>
<dbReference type="EMBL" id="JAKHSK010000002">
    <property type="protein sequence ID" value="MCL6217058.1"/>
    <property type="molecule type" value="Genomic_DNA"/>
</dbReference>
<dbReference type="InterPro" id="IPR018490">
    <property type="entry name" value="cNMP-bd_dom_sf"/>
</dbReference>
<evidence type="ECO:0000259" key="2">
    <source>
        <dbReference type="PROSITE" id="PS50042"/>
    </source>
</evidence>
<evidence type="ECO:0000256" key="1">
    <source>
        <dbReference type="SAM" id="Coils"/>
    </source>
</evidence>
<dbReference type="CDD" id="cd00038">
    <property type="entry name" value="CAP_ED"/>
    <property type="match status" value="1"/>
</dbReference>
<feature type="coiled-coil region" evidence="1">
    <location>
        <begin position="148"/>
        <end position="175"/>
    </location>
</feature>
<dbReference type="AlphaFoldDB" id="A0A9X1ZSV0"/>
<keyword evidence="4" id="KW-1185">Reference proteome</keyword>
<dbReference type="Gene3D" id="2.60.120.10">
    <property type="entry name" value="Jelly Rolls"/>
    <property type="match status" value="1"/>
</dbReference>
<proteinExistence type="predicted"/>
<evidence type="ECO:0000313" key="3">
    <source>
        <dbReference type="EMBL" id="MCL6217058.1"/>
    </source>
</evidence>
<feature type="domain" description="Cyclic nucleotide-binding" evidence="2">
    <location>
        <begin position="13"/>
        <end position="134"/>
    </location>
</feature>
<dbReference type="InterPro" id="IPR000595">
    <property type="entry name" value="cNMP-bd_dom"/>
</dbReference>
<comment type="caution">
    <text evidence="3">The sequence shown here is derived from an EMBL/GenBank/DDBJ whole genome shotgun (WGS) entry which is preliminary data.</text>
</comment>
<protein>
    <submittedName>
        <fullName evidence="3">Crp/Fnr family transcriptional regulator</fullName>
    </submittedName>
</protein>
<dbReference type="Proteomes" id="UP001139521">
    <property type="component" value="Unassembled WGS sequence"/>
</dbReference>
<reference evidence="3" key="1">
    <citation type="submission" date="2022-01" db="EMBL/GenBank/DDBJ databases">
        <title>Genome sequencing of Zunongwangia sp. M21534 genome.</title>
        <authorList>
            <person name="Chen Y."/>
            <person name="Dong C."/>
            <person name="Shao Z."/>
        </authorList>
    </citation>
    <scope>NUCLEOTIDE SEQUENCE</scope>
    <source>
        <strain evidence="3">MCCC M21534</strain>
    </source>
</reference>
<dbReference type="PROSITE" id="PS50042">
    <property type="entry name" value="CNMP_BINDING_3"/>
    <property type="match status" value="1"/>
</dbReference>
<dbReference type="Pfam" id="PF00027">
    <property type="entry name" value="cNMP_binding"/>
    <property type="match status" value="1"/>
</dbReference>
<name>A0A9X1ZSV0_9FLAO</name>
<dbReference type="RefSeq" id="WP_249600047.1">
    <property type="nucleotide sequence ID" value="NZ_JAKHSK010000002.1"/>
</dbReference>
<gene>
    <name evidence="3" type="ORF">L1967_02030</name>
</gene>